<evidence type="ECO:0000256" key="2">
    <source>
        <dbReference type="SAM" id="MobiDB-lite"/>
    </source>
</evidence>
<dbReference type="GO" id="GO:0005096">
    <property type="term" value="F:GTPase activator activity"/>
    <property type="evidence" value="ECO:0007669"/>
    <property type="project" value="UniProtKB-KW"/>
</dbReference>
<gene>
    <name evidence="4" type="ORF">CcCBS67573_g03472</name>
</gene>
<accession>A0A507FFW8</accession>
<dbReference type="SUPFAM" id="SSF48350">
    <property type="entry name" value="GTPase activation domain, GAP"/>
    <property type="match status" value="1"/>
</dbReference>
<evidence type="ECO:0000259" key="3">
    <source>
        <dbReference type="PROSITE" id="PS50238"/>
    </source>
</evidence>
<name>A0A507FFW8_9FUNG</name>
<comment type="caution">
    <text evidence="4">The sequence shown here is derived from an EMBL/GenBank/DDBJ whole genome shotgun (WGS) entry which is preliminary data.</text>
</comment>
<dbReference type="AlphaFoldDB" id="A0A507FFW8"/>
<dbReference type="PANTHER" id="PTHR15228">
    <property type="entry name" value="SPERMATHECAL PHYSIOLOGY VARIANT"/>
    <property type="match status" value="1"/>
</dbReference>
<sequence length="400" mass="44627">MSNAFGSKRSLHRSHSLVARKNETSALTSRVASTMSAGSRRGSNEEVGWYGIFSQEDIDALAVAAIQRLRALFVLHGFKPLVTPDVLKQLQENCGYIPPKKKWWKWKKPVKEDKDKNDKVMTVALCKSIEYASMACENESTFNLRRIPILAYECINFLKANGLKSNGIFRVNGSERRMAQLATVFDAGPKYGLGFSFEGYTVYDVADFLKRYIRGLPEPLLTTELYPFFLKCLEVPVEGGARIKAFRWLIMLLPPSHLILLEQMLELFSLVAGFAETNQMTSNNLARIFSPNILKPKSDKQALEEFQSCSFVVEFMIENVDQFSITSRDVRPFEILDTSYMAKKARKETKGSTSVTPLDGSVGVAPTAGPPSSQSNDVPPLPSMAPQADPAPAVERKLSF</sequence>
<dbReference type="Pfam" id="PF00620">
    <property type="entry name" value="RhoGAP"/>
    <property type="match status" value="1"/>
</dbReference>
<dbReference type="InterPro" id="IPR000198">
    <property type="entry name" value="RhoGAP_dom"/>
</dbReference>
<feature type="compositionally biased region" description="Polar residues" evidence="2">
    <location>
        <begin position="24"/>
        <end position="37"/>
    </location>
</feature>
<dbReference type="InterPro" id="IPR008936">
    <property type="entry name" value="Rho_GTPase_activation_prot"/>
</dbReference>
<feature type="region of interest" description="Disordered" evidence="2">
    <location>
        <begin position="21"/>
        <end position="43"/>
    </location>
</feature>
<organism evidence="4 5">
    <name type="scientific">Chytriomyces confervae</name>
    <dbReference type="NCBI Taxonomy" id="246404"/>
    <lineage>
        <taxon>Eukaryota</taxon>
        <taxon>Fungi</taxon>
        <taxon>Fungi incertae sedis</taxon>
        <taxon>Chytridiomycota</taxon>
        <taxon>Chytridiomycota incertae sedis</taxon>
        <taxon>Chytridiomycetes</taxon>
        <taxon>Chytridiales</taxon>
        <taxon>Chytriomycetaceae</taxon>
        <taxon>Chytriomyces</taxon>
    </lineage>
</organism>
<dbReference type="GO" id="GO:0007165">
    <property type="term" value="P:signal transduction"/>
    <property type="evidence" value="ECO:0007669"/>
    <property type="project" value="InterPro"/>
</dbReference>
<evidence type="ECO:0000313" key="4">
    <source>
        <dbReference type="EMBL" id="TPX75251.1"/>
    </source>
</evidence>
<protein>
    <recommendedName>
        <fullName evidence="3">Rho-GAP domain-containing protein</fullName>
    </recommendedName>
</protein>
<dbReference type="STRING" id="246404.A0A507FFW8"/>
<dbReference type="SMART" id="SM00324">
    <property type="entry name" value="RhoGAP"/>
    <property type="match status" value="1"/>
</dbReference>
<dbReference type="PANTHER" id="PTHR15228:SF25">
    <property type="entry name" value="F-BAR DOMAIN-CONTAINING PROTEIN"/>
    <property type="match status" value="1"/>
</dbReference>
<dbReference type="EMBL" id="QEAP01000088">
    <property type="protein sequence ID" value="TPX75251.1"/>
    <property type="molecule type" value="Genomic_DNA"/>
</dbReference>
<reference evidence="4 5" key="1">
    <citation type="journal article" date="2019" name="Sci. Rep.">
        <title>Comparative genomics of chytrid fungi reveal insights into the obligate biotrophic and pathogenic lifestyle of Synchytrium endobioticum.</title>
        <authorList>
            <person name="van de Vossenberg B.T.L.H."/>
            <person name="Warris S."/>
            <person name="Nguyen H.D.T."/>
            <person name="van Gent-Pelzer M.P.E."/>
            <person name="Joly D.L."/>
            <person name="van de Geest H.C."/>
            <person name="Bonants P.J.M."/>
            <person name="Smith D.S."/>
            <person name="Levesque C.A."/>
            <person name="van der Lee T.A.J."/>
        </authorList>
    </citation>
    <scope>NUCLEOTIDE SEQUENCE [LARGE SCALE GENOMIC DNA]</scope>
    <source>
        <strain evidence="4 5">CBS 675.73</strain>
    </source>
</reference>
<keyword evidence="5" id="KW-1185">Reference proteome</keyword>
<keyword evidence="1" id="KW-0343">GTPase activation</keyword>
<dbReference type="Gene3D" id="1.10.555.10">
    <property type="entry name" value="Rho GTPase activation protein"/>
    <property type="match status" value="1"/>
</dbReference>
<proteinExistence type="predicted"/>
<dbReference type="InterPro" id="IPR051025">
    <property type="entry name" value="RhoGAP"/>
</dbReference>
<dbReference type="PROSITE" id="PS50238">
    <property type="entry name" value="RHOGAP"/>
    <property type="match status" value="1"/>
</dbReference>
<dbReference type="OrthoDB" id="3196451at2759"/>
<feature type="region of interest" description="Disordered" evidence="2">
    <location>
        <begin position="346"/>
        <end position="400"/>
    </location>
</feature>
<evidence type="ECO:0000313" key="5">
    <source>
        <dbReference type="Proteomes" id="UP000320333"/>
    </source>
</evidence>
<evidence type="ECO:0000256" key="1">
    <source>
        <dbReference type="ARBA" id="ARBA00022468"/>
    </source>
</evidence>
<dbReference type="Proteomes" id="UP000320333">
    <property type="component" value="Unassembled WGS sequence"/>
</dbReference>
<feature type="domain" description="Rho-GAP" evidence="3">
    <location>
        <begin position="132"/>
        <end position="324"/>
    </location>
</feature>